<dbReference type="RefSeq" id="WP_160799341.1">
    <property type="nucleotide sequence ID" value="NZ_WUUL01000001.1"/>
</dbReference>
<dbReference type="InterPro" id="IPR027417">
    <property type="entry name" value="P-loop_NTPase"/>
</dbReference>
<evidence type="ECO:0000313" key="3">
    <source>
        <dbReference type="Proteomes" id="UP000430692"/>
    </source>
</evidence>
<reference evidence="2 3" key="1">
    <citation type="submission" date="2019-12" db="EMBL/GenBank/DDBJ databases">
        <title>Whole-genome analyses of novel actinobacteria.</title>
        <authorList>
            <person name="Sahin N."/>
            <person name="Saygin H."/>
        </authorList>
    </citation>
    <scope>NUCLEOTIDE SEQUENCE [LARGE SCALE GENOMIC DNA]</scope>
    <source>
        <strain evidence="2 3">KC615</strain>
    </source>
</reference>
<comment type="caution">
    <text evidence="2">The sequence shown here is derived from an EMBL/GenBank/DDBJ whole genome shotgun (WGS) entry which is preliminary data.</text>
</comment>
<dbReference type="SUPFAM" id="SSF52540">
    <property type="entry name" value="P-loop containing nucleoside triphosphate hydrolases"/>
    <property type="match status" value="1"/>
</dbReference>
<keyword evidence="2" id="KW-0067">ATP-binding</keyword>
<gene>
    <name evidence="2" type="ORF">GSM42_00745</name>
</gene>
<feature type="coiled-coil region" evidence="1">
    <location>
        <begin position="4"/>
        <end position="55"/>
    </location>
</feature>
<dbReference type="Gene3D" id="3.40.50.300">
    <property type="entry name" value="P-loop containing nucleotide triphosphate hydrolases"/>
    <property type="match status" value="1"/>
</dbReference>
<proteinExistence type="predicted"/>
<keyword evidence="3" id="KW-1185">Reference proteome</keyword>
<dbReference type="EMBL" id="WUUL01000001">
    <property type="protein sequence ID" value="MXQ52301.1"/>
    <property type="molecule type" value="Genomic_DNA"/>
</dbReference>
<evidence type="ECO:0000313" key="2">
    <source>
        <dbReference type="EMBL" id="MXQ52301.1"/>
    </source>
</evidence>
<evidence type="ECO:0000256" key="1">
    <source>
        <dbReference type="SAM" id="Coils"/>
    </source>
</evidence>
<dbReference type="Proteomes" id="UP000430692">
    <property type="component" value="Unassembled WGS sequence"/>
</dbReference>
<dbReference type="GO" id="GO:0005524">
    <property type="term" value="F:ATP binding"/>
    <property type="evidence" value="ECO:0007669"/>
    <property type="project" value="UniProtKB-KW"/>
</dbReference>
<sequence length="225" mass="26233">METIERFERMDQKLKQARDEWTRRRTTRDLLIEDLKELQHKANEMQQQQELFDKVRLLFQKSGEYARKQAKAQLETLVTNALQYVFGSSFRFEIDLSPAEKNPTAEFYVVTEWNGEIIRTKPQDARGGGVVDIISLALRIAFLETVRPRLEGPILLDEPGKHVSEDYILPMTQFLQSVHETFERQILFVTHNAHLTESADQAFFVRLKDGKSEVHLSRRLDNGIS</sequence>
<dbReference type="AlphaFoldDB" id="A0A6I4VPK9"/>
<name>A0A6I4VPK9_9BACL</name>
<accession>A0A6I4VPK9</accession>
<keyword evidence="1" id="KW-0175">Coiled coil</keyword>
<keyword evidence="2" id="KW-0547">Nucleotide-binding</keyword>
<organism evidence="2 3">
    <name type="scientific">Shimazuella alba</name>
    <dbReference type="NCBI Taxonomy" id="2690964"/>
    <lineage>
        <taxon>Bacteria</taxon>
        <taxon>Bacillati</taxon>
        <taxon>Bacillota</taxon>
        <taxon>Bacilli</taxon>
        <taxon>Bacillales</taxon>
        <taxon>Thermoactinomycetaceae</taxon>
        <taxon>Shimazuella</taxon>
    </lineage>
</organism>
<protein>
    <submittedName>
        <fullName evidence="2">ATP-binding protein</fullName>
    </submittedName>
</protein>